<name>A0A5C7SVW8_THASP</name>
<comment type="similarity">
    <text evidence="3">Belongs to the HAD-like hydrolase superfamily. SerB family.</text>
</comment>
<dbReference type="PRINTS" id="PR00119">
    <property type="entry name" value="CATATPASE"/>
</dbReference>
<keyword evidence="6" id="KW-0028">Amino-acid biosynthesis</keyword>
<evidence type="ECO:0000256" key="3">
    <source>
        <dbReference type="ARBA" id="ARBA00009184"/>
    </source>
</evidence>
<evidence type="ECO:0000256" key="7">
    <source>
        <dbReference type="ARBA" id="ARBA00022723"/>
    </source>
</evidence>
<dbReference type="Gene3D" id="3.40.50.1000">
    <property type="entry name" value="HAD superfamily/HAD-like"/>
    <property type="match status" value="1"/>
</dbReference>
<dbReference type="GO" id="GO:0005737">
    <property type="term" value="C:cytoplasm"/>
    <property type="evidence" value="ECO:0007669"/>
    <property type="project" value="TreeGrafter"/>
</dbReference>
<evidence type="ECO:0000256" key="8">
    <source>
        <dbReference type="ARBA" id="ARBA00022801"/>
    </source>
</evidence>
<organism evidence="16 17">
    <name type="scientific">Thauera aminoaromatica</name>
    <dbReference type="NCBI Taxonomy" id="164330"/>
    <lineage>
        <taxon>Bacteria</taxon>
        <taxon>Pseudomonadati</taxon>
        <taxon>Pseudomonadota</taxon>
        <taxon>Betaproteobacteria</taxon>
        <taxon>Rhodocyclales</taxon>
        <taxon>Zoogloeaceae</taxon>
        <taxon>Thauera</taxon>
    </lineage>
</organism>
<dbReference type="NCBIfam" id="TIGR00338">
    <property type="entry name" value="serB"/>
    <property type="match status" value="1"/>
</dbReference>
<feature type="domain" description="DUF4072" evidence="15">
    <location>
        <begin position="3"/>
        <end position="41"/>
    </location>
</feature>
<evidence type="ECO:0000256" key="9">
    <source>
        <dbReference type="ARBA" id="ARBA00022842"/>
    </source>
</evidence>
<comment type="catalytic activity">
    <reaction evidence="12">
        <text>O-phospho-L-serine + H2O = L-serine + phosphate</text>
        <dbReference type="Rhea" id="RHEA:21208"/>
        <dbReference type="ChEBI" id="CHEBI:15377"/>
        <dbReference type="ChEBI" id="CHEBI:33384"/>
        <dbReference type="ChEBI" id="CHEBI:43474"/>
        <dbReference type="ChEBI" id="CHEBI:57524"/>
        <dbReference type="EC" id="3.1.3.3"/>
    </reaction>
</comment>
<dbReference type="InterPro" id="IPR023214">
    <property type="entry name" value="HAD_sf"/>
</dbReference>
<comment type="caution">
    <text evidence="16">The sequence shown here is derived from an EMBL/GenBank/DDBJ whole genome shotgun (WGS) entry which is preliminary data.</text>
</comment>
<dbReference type="SFLD" id="SFLDS00003">
    <property type="entry name" value="Haloacid_Dehalogenase"/>
    <property type="match status" value="1"/>
</dbReference>
<keyword evidence="10" id="KW-0718">Serine biosynthesis</keyword>
<accession>A0A5C7SVW8</accession>
<dbReference type="EC" id="3.1.3.3" evidence="4"/>
<proteinExistence type="inferred from homology"/>
<feature type="active site" description="Nucleophile" evidence="14">
    <location>
        <position position="75"/>
    </location>
</feature>
<dbReference type="PANTHER" id="PTHR43344">
    <property type="entry name" value="PHOSPHOSERINE PHOSPHATASE"/>
    <property type="match status" value="1"/>
</dbReference>
<evidence type="ECO:0000256" key="12">
    <source>
        <dbReference type="ARBA" id="ARBA00048138"/>
    </source>
</evidence>
<dbReference type="Pfam" id="PF12710">
    <property type="entry name" value="HAD"/>
    <property type="match status" value="1"/>
</dbReference>
<dbReference type="SFLD" id="SFLDG01136">
    <property type="entry name" value="C1.6:_Phosphoserine_Phosphatas"/>
    <property type="match status" value="1"/>
</dbReference>
<protein>
    <recommendedName>
        <fullName evidence="5">Phosphoserine phosphatase</fullName>
        <ecNumber evidence="4">3.1.3.3</ecNumber>
    </recommendedName>
    <alternativeName>
        <fullName evidence="11">O-phosphoserine phosphohydrolase</fullName>
    </alternativeName>
</protein>
<dbReference type="SUPFAM" id="SSF56784">
    <property type="entry name" value="HAD-like"/>
    <property type="match status" value="1"/>
</dbReference>
<evidence type="ECO:0000256" key="6">
    <source>
        <dbReference type="ARBA" id="ARBA00022605"/>
    </source>
</evidence>
<evidence type="ECO:0000256" key="1">
    <source>
        <dbReference type="ARBA" id="ARBA00001946"/>
    </source>
</evidence>
<evidence type="ECO:0000256" key="2">
    <source>
        <dbReference type="ARBA" id="ARBA00005135"/>
    </source>
</evidence>
<comment type="cofactor">
    <cofactor evidence="1">
        <name>Mg(2+)</name>
        <dbReference type="ChEBI" id="CHEBI:18420"/>
    </cofactor>
</comment>
<dbReference type="GO" id="GO:0036424">
    <property type="term" value="F:L-phosphoserine phosphatase activity"/>
    <property type="evidence" value="ECO:0007669"/>
    <property type="project" value="InterPro"/>
</dbReference>
<evidence type="ECO:0000313" key="17">
    <source>
        <dbReference type="Proteomes" id="UP000321192"/>
    </source>
</evidence>
<dbReference type="InterPro" id="IPR050582">
    <property type="entry name" value="HAD-like_SerB"/>
</dbReference>
<dbReference type="SFLD" id="SFLDG01137">
    <property type="entry name" value="C1.6.1:_Phosphoserine_Phosphat"/>
    <property type="match status" value="1"/>
</dbReference>
<dbReference type="GO" id="GO:0006564">
    <property type="term" value="P:L-serine biosynthetic process"/>
    <property type="evidence" value="ECO:0007669"/>
    <property type="project" value="UniProtKB-KW"/>
</dbReference>
<dbReference type="Pfam" id="PF13284">
    <property type="entry name" value="DUF4072"/>
    <property type="match status" value="1"/>
</dbReference>
<dbReference type="InterPro" id="IPR036412">
    <property type="entry name" value="HAD-like_sf"/>
</dbReference>
<evidence type="ECO:0000256" key="14">
    <source>
        <dbReference type="PIRSR" id="PIRSR604469-1"/>
    </source>
</evidence>
<evidence type="ECO:0000256" key="10">
    <source>
        <dbReference type="ARBA" id="ARBA00023299"/>
    </source>
</evidence>
<evidence type="ECO:0000256" key="13">
    <source>
        <dbReference type="ARBA" id="ARBA00048523"/>
    </source>
</evidence>
<evidence type="ECO:0000256" key="4">
    <source>
        <dbReference type="ARBA" id="ARBA00012640"/>
    </source>
</evidence>
<evidence type="ECO:0000259" key="15">
    <source>
        <dbReference type="Pfam" id="PF13284"/>
    </source>
</evidence>
<dbReference type="RefSeq" id="WP_276657463.1">
    <property type="nucleotide sequence ID" value="NZ_SSFD01000076.1"/>
</dbReference>
<comment type="catalytic activity">
    <reaction evidence="13">
        <text>O-phospho-D-serine + H2O = D-serine + phosphate</text>
        <dbReference type="Rhea" id="RHEA:24873"/>
        <dbReference type="ChEBI" id="CHEBI:15377"/>
        <dbReference type="ChEBI" id="CHEBI:35247"/>
        <dbReference type="ChEBI" id="CHEBI:43474"/>
        <dbReference type="ChEBI" id="CHEBI:58680"/>
        <dbReference type="EC" id="3.1.3.3"/>
    </reaction>
</comment>
<keyword evidence="9" id="KW-0460">Magnesium</keyword>
<evidence type="ECO:0000313" key="16">
    <source>
        <dbReference type="EMBL" id="TXH88004.1"/>
    </source>
</evidence>
<dbReference type="AlphaFoldDB" id="A0A5C7SVW8"/>
<reference evidence="16 17" key="1">
    <citation type="submission" date="2018-09" db="EMBL/GenBank/DDBJ databases">
        <title>Metagenome Assembled Genomes from an Advanced Water Purification Facility.</title>
        <authorList>
            <person name="Stamps B.W."/>
            <person name="Spear J.R."/>
        </authorList>
    </citation>
    <scope>NUCLEOTIDE SEQUENCE [LARGE SCALE GENOMIC DNA]</scope>
    <source>
        <strain evidence="16">Bin_27_1</strain>
    </source>
</reference>
<dbReference type="InterPro" id="IPR025138">
    <property type="entry name" value="DUF4072"/>
</dbReference>
<dbReference type="InterPro" id="IPR004469">
    <property type="entry name" value="PSP"/>
</dbReference>
<evidence type="ECO:0000256" key="11">
    <source>
        <dbReference type="ARBA" id="ARBA00031693"/>
    </source>
</evidence>
<dbReference type="PANTHER" id="PTHR43344:SF2">
    <property type="entry name" value="PHOSPHOSERINE PHOSPHATASE"/>
    <property type="match status" value="1"/>
</dbReference>
<dbReference type="NCBIfam" id="TIGR01488">
    <property type="entry name" value="HAD-SF-IB"/>
    <property type="match status" value="1"/>
</dbReference>
<dbReference type="GO" id="GO:0000287">
    <property type="term" value="F:magnesium ion binding"/>
    <property type="evidence" value="ECO:0007669"/>
    <property type="project" value="TreeGrafter"/>
</dbReference>
<gene>
    <name evidence="16" type="primary">serB</name>
    <name evidence="16" type="ORF">E6Q80_05625</name>
</gene>
<dbReference type="UniPathway" id="UPA00135">
    <property type="reaction ID" value="UER00198"/>
</dbReference>
<evidence type="ECO:0000256" key="5">
    <source>
        <dbReference type="ARBA" id="ARBA00015196"/>
    </source>
</evidence>
<dbReference type="SFLD" id="SFLDF00029">
    <property type="entry name" value="phosphoserine_phosphatase"/>
    <property type="match status" value="1"/>
</dbReference>
<dbReference type="EMBL" id="SSFD01000076">
    <property type="protein sequence ID" value="TXH88004.1"/>
    <property type="molecule type" value="Genomic_DNA"/>
</dbReference>
<keyword evidence="8 16" id="KW-0378">Hydrolase</keyword>
<sequence length="281" mass="30271">MNLVVLAEDVDSVALKNVAKVSEASAIEQITTRSFRLVGAKPVEGLVAACAAGGLDHVWLPEGRQLRDFGLFVTDMDSTLINIECIDEIADMQGFKREVAAITEAAMQGEIDFRESLTRRVALLAGLPESALAEVFDHRLQLNPGAERLLQGLQRAGIRTMLVSGGFTYFTERLKSRLGFDYAWANQLEVYDGKLTGKVLGDIVDGEAKAAHLEQVRDELGLRPEQVIAAGDGANDIPMLRAAGFGVAFHAKPVLRDVAHCCLDHTGLDGILDLFGPGGES</sequence>
<dbReference type="CDD" id="cd07500">
    <property type="entry name" value="HAD_PSP"/>
    <property type="match status" value="1"/>
</dbReference>
<dbReference type="Proteomes" id="UP000321192">
    <property type="component" value="Unassembled WGS sequence"/>
</dbReference>
<keyword evidence="7" id="KW-0479">Metal-binding</keyword>
<comment type="pathway">
    <text evidence="2">Amino-acid biosynthesis; L-serine biosynthesis; L-serine from 3-phospho-D-glycerate: step 3/3.</text>
</comment>
<feature type="active site" description="Proton donor" evidence="14">
    <location>
        <position position="77"/>
    </location>
</feature>